<organism evidence="9 10">
    <name type="scientific">Fopius arisanus</name>
    <dbReference type="NCBI Taxonomy" id="64838"/>
    <lineage>
        <taxon>Eukaryota</taxon>
        <taxon>Metazoa</taxon>
        <taxon>Ecdysozoa</taxon>
        <taxon>Arthropoda</taxon>
        <taxon>Hexapoda</taxon>
        <taxon>Insecta</taxon>
        <taxon>Pterygota</taxon>
        <taxon>Neoptera</taxon>
        <taxon>Endopterygota</taxon>
        <taxon>Hymenoptera</taxon>
        <taxon>Apocrita</taxon>
        <taxon>Ichneumonoidea</taxon>
        <taxon>Braconidae</taxon>
        <taxon>Opiinae</taxon>
        <taxon>Fopius</taxon>
    </lineage>
</organism>
<keyword evidence="5 7" id="KW-0472">Membrane</keyword>
<feature type="compositionally biased region" description="Polar residues" evidence="6">
    <location>
        <begin position="213"/>
        <end position="241"/>
    </location>
</feature>
<dbReference type="PANTHER" id="PTHR10809:SF6">
    <property type="entry name" value="AT11025P-RELATED"/>
    <property type="match status" value="1"/>
</dbReference>
<sequence length="332" mass="36961">MNGCDMAKNILDVALEVVFRASEFILMHVVNDVRMRMTGWNEFFSFGQFIERQSIIVFWGTKGFRNGEPNPSFGDRRVCQNSLNLLALLGLSGPFTGFPVTSYIKLINPRNQKVYFKIKTTAPKRYCVRPNSGILKAKEVTKIAVCLQPYEFVASEKNKHKFMVQTVVAPEGDDDDFVNDVWKDVDPSQIMDYKLKCVFENPVSNSADEDAATTANSAGADSNVTDGKNKSSGDTAKSSAQPMDELEEELHSAEQEIIQLRVSESSLRQECLQLKEEVLKYRSTMEKGANVTAGRLTSGHLERNTPPLPLTSTTVIISVVMVIVGYLLGKLI</sequence>
<dbReference type="CTD" id="31349"/>
<dbReference type="SUPFAM" id="SSF49354">
    <property type="entry name" value="PapD-like"/>
    <property type="match status" value="1"/>
</dbReference>
<dbReference type="InterPro" id="IPR008962">
    <property type="entry name" value="PapD-like_sf"/>
</dbReference>
<proteinExistence type="inferred from homology"/>
<dbReference type="GO" id="GO:0005886">
    <property type="term" value="C:plasma membrane"/>
    <property type="evidence" value="ECO:0007669"/>
    <property type="project" value="TreeGrafter"/>
</dbReference>
<dbReference type="PROSITE" id="PS50202">
    <property type="entry name" value="MSP"/>
    <property type="match status" value="1"/>
</dbReference>
<keyword evidence="4 7" id="KW-1133">Transmembrane helix</keyword>
<evidence type="ECO:0000313" key="9">
    <source>
        <dbReference type="Proteomes" id="UP000694866"/>
    </source>
</evidence>
<protein>
    <submittedName>
        <fullName evidence="10">Vesicle-associated membrane protein-associated protein B isoform X1</fullName>
    </submittedName>
</protein>
<comment type="similarity">
    <text evidence="2">Belongs to the VAMP-associated protein (VAP) (TC 9.B.17) family.</text>
</comment>
<feature type="domain" description="MSP" evidence="8">
    <location>
        <begin position="66"/>
        <end position="200"/>
    </location>
</feature>
<dbReference type="GO" id="GO:0033149">
    <property type="term" value="F:FFAT motif binding"/>
    <property type="evidence" value="ECO:0007669"/>
    <property type="project" value="TreeGrafter"/>
</dbReference>
<feature type="region of interest" description="Disordered" evidence="6">
    <location>
        <begin position="207"/>
        <end position="248"/>
    </location>
</feature>
<evidence type="ECO:0000256" key="3">
    <source>
        <dbReference type="ARBA" id="ARBA00022692"/>
    </source>
</evidence>
<accession>A0A9R1TVL7</accession>
<dbReference type="PANTHER" id="PTHR10809">
    <property type="entry name" value="VESICLE-ASSOCIATED MEMBRANE PROTEIN-ASSOCIATED PROTEIN"/>
    <property type="match status" value="1"/>
</dbReference>
<keyword evidence="9" id="KW-1185">Reference proteome</keyword>
<reference evidence="10" key="1">
    <citation type="submission" date="2025-08" db="UniProtKB">
        <authorList>
            <consortium name="RefSeq"/>
        </authorList>
    </citation>
    <scope>IDENTIFICATION</scope>
    <source>
        <strain evidence="10">USDA-PBARC FA_bdor</strain>
        <tissue evidence="10">Whole organism</tissue>
    </source>
</reference>
<dbReference type="GeneID" id="105263238"/>
<evidence type="ECO:0000256" key="5">
    <source>
        <dbReference type="ARBA" id="ARBA00023136"/>
    </source>
</evidence>
<gene>
    <name evidence="10" type="primary">Vap33</name>
</gene>
<evidence type="ECO:0000259" key="8">
    <source>
        <dbReference type="PROSITE" id="PS50202"/>
    </source>
</evidence>
<evidence type="ECO:0000256" key="4">
    <source>
        <dbReference type="ARBA" id="ARBA00022989"/>
    </source>
</evidence>
<dbReference type="InterPro" id="IPR013783">
    <property type="entry name" value="Ig-like_fold"/>
</dbReference>
<dbReference type="InterPro" id="IPR000535">
    <property type="entry name" value="MSP_dom"/>
</dbReference>
<dbReference type="OrthoDB" id="264603at2759"/>
<dbReference type="Proteomes" id="UP000694866">
    <property type="component" value="Unplaced"/>
</dbReference>
<dbReference type="GO" id="GO:0005789">
    <property type="term" value="C:endoplasmic reticulum membrane"/>
    <property type="evidence" value="ECO:0007669"/>
    <property type="project" value="InterPro"/>
</dbReference>
<evidence type="ECO:0000313" key="10">
    <source>
        <dbReference type="RefSeq" id="XP_011297612.1"/>
    </source>
</evidence>
<dbReference type="InterPro" id="IPR016763">
    <property type="entry name" value="VAP"/>
</dbReference>
<dbReference type="Pfam" id="PF00635">
    <property type="entry name" value="Motile_Sperm"/>
    <property type="match status" value="1"/>
</dbReference>
<feature type="transmembrane region" description="Helical" evidence="7">
    <location>
        <begin position="308"/>
        <end position="328"/>
    </location>
</feature>
<evidence type="ECO:0000256" key="6">
    <source>
        <dbReference type="SAM" id="MobiDB-lite"/>
    </source>
</evidence>
<dbReference type="RefSeq" id="XP_011297612.1">
    <property type="nucleotide sequence ID" value="XM_011299310.1"/>
</dbReference>
<evidence type="ECO:0000256" key="1">
    <source>
        <dbReference type="ARBA" id="ARBA00004211"/>
    </source>
</evidence>
<name>A0A9R1TVL7_9HYME</name>
<keyword evidence="3 7" id="KW-0812">Transmembrane</keyword>
<dbReference type="KEGG" id="fas:105263238"/>
<dbReference type="AlphaFoldDB" id="A0A9R1TVL7"/>
<evidence type="ECO:0000256" key="7">
    <source>
        <dbReference type="SAM" id="Phobius"/>
    </source>
</evidence>
<evidence type="ECO:0000256" key="2">
    <source>
        <dbReference type="ARBA" id="ARBA00008932"/>
    </source>
</evidence>
<dbReference type="Gene3D" id="2.60.40.10">
    <property type="entry name" value="Immunoglobulins"/>
    <property type="match status" value="1"/>
</dbReference>
<dbReference type="GO" id="GO:0061817">
    <property type="term" value="P:endoplasmic reticulum-plasma membrane tethering"/>
    <property type="evidence" value="ECO:0007669"/>
    <property type="project" value="TreeGrafter"/>
</dbReference>
<dbReference type="GO" id="GO:0090158">
    <property type="term" value="P:endoplasmic reticulum membrane organization"/>
    <property type="evidence" value="ECO:0007669"/>
    <property type="project" value="TreeGrafter"/>
</dbReference>
<comment type="subcellular location">
    <subcellularLocation>
        <location evidence="1">Membrane</location>
        <topology evidence="1">Single-pass type IV membrane protein</topology>
    </subcellularLocation>
</comment>